<protein>
    <submittedName>
        <fullName evidence="2">MFS-type transporter</fullName>
    </submittedName>
</protein>
<dbReference type="EMBL" id="CP021983">
    <property type="protein sequence ID" value="ASC71746.1"/>
    <property type="molecule type" value="Genomic_DNA"/>
</dbReference>
<feature type="transmembrane region" description="Helical" evidence="1">
    <location>
        <begin position="87"/>
        <end position="107"/>
    </location>
</feature>
<organism evidence="2 3">
    <name type="scientific">Halomicronema hongdechloris C2206</name>
    <dbReference type="NCBI Taxonomy" id="1641165"/>
    <lineage>
        <taxon>Bacteria</taxon>
        <taxon>Bacillati</taxon>
        <taxon>Cyanobacteriota</taxon>
        <taxon>Cyanophyceae</taxon>
        <taxon>Nodosilineales</taxon>
        <taxon>Nodosilineaceae</taxon>
        <taxon>Halomicronema</taxon>
    </lineage>
</organism>
<keyword evidence="3" id="KW-1185">Reference proteome</keyword>
<reference evidence="2 3" key="1">
    <citation type="journal article" date="2016" name="Biochim. Biophys. Acta">
        <title>Characterization of red-shifted phycobilisomes isolated from the chlorophyll f-containing cyanobacterium Halomicronema hongdechloris.</title>
        <authorList>
            <person name="Li Y."/>
            <person name="Lin Y."/>
            <person name="Garvey C.J."/>
            <person name="Birch D."/>
            <person name="Corkery R.W."/>
            <person name="Loughlin P.C."/>
            <person name="Scheer H."/>
            <person name="Willows R.D."/>
            <person name="Chen M."/>
        </authorList>
    </citation>
    <scope>NUCLEOTIDE SEQUENCE [LARGE SCALE GENOMIC DNA]</scope>
    <source>
        <strain evidence="2 3">C2206</strain>
    </source>
</reference>
<proteinExistence type="predicted"/>
<dbReference type="RefSeq" id="WP_256995609.1">
    <property type="nucleotide sequence ID" value="NZ_CP021983.2"/>
</dbReference>
<evidence type="ECO:0000313" key="3">
    <source>
        <dbReference type="Proteomes" id="UP000191901"/>
    </source>
</evidence>
<dbReference type="Proteomes" id="UP000191901">
    <property type="component" value="Chromosome"/>
</dbReference>
<evidence type="ECO:0000256" key="1">
    <source>
        <dbReference type="SAM" id="Phobius"/>
    </source>
</evidence>
<name>A0A1Z3HNA1_9CYAN</name>
<gene>
    <name evidence="2" type="ORF">XM38_027000</name>
</gene>
<evidence type="ECO:0000313" key="2">
    <source>
        <dbReference type="EMBL" id="ASC71746.1"/>
    </source>
</evidence>
<dbReference type="KEGG" id="hhg:XM38_027000"/>
<accession>A0A1Z3HNA1</accession>
<keyword evidence="1" id="KW-1133">Transmembrane helix</keyword>
<dbReference type="AlphaFoldDB" id="A0A1Z3HNA1"/>
<sequence length="125" mass="13136">MAGFAKTFFGVFIGSSNQAIWLSKVDPAVQGRVFTSRYLLAQITSPIGLAIAGPLADYGFEPAMQPTGILAGVLGNIFGTGEGAGMAVQYTLFSCLGLLAGLIGYAYRPLRQVERIIPDHHTAAS</sequence>
<keyword evidence="1" id="KW-0472">Membrane</keyword>
<keyword evidence="1" id="KW-0812">Transmembrane</keyword>